<gene>
    <name evidence="3" type="ORF">SAMN04488006_0025</name>
</gene>
<accession>A0A1I6SPN1</accession>
<dbReference type="GO" id="GO:0004519">
    <property type="term" value="F:endonuclease activity"/>
    <property type="evidence" value="ECO:0007669"/>
    <property type="project" value="UniProtKB-KW"/>
</dbReference>
<keyword evidence="4" id="KW-1185">Reference proteome</keyword>
<proteinExistence type="inferred from homology"/>
<dbReference type="SUPFAM" id="SSF82771">
    <property type="entry name" value="GIY-YIG endonuclease"/>
    <property type="match status" value="1"/>
</dbReference>
<organism evidence="3 4">
    <name type="scientific">Lutibacter maritimus</name>
    <dbReference type="NCBI Taxonomy" id="593133"/>
    <lineage>
        <taxon>Bacteria</taxon>
        <taxon>Pseudomonadati</taxon>
        <taxon>Bacteroidota</taxon>
        <taxon>Flavobacteriia</taxon>
        <taxon>Flavobacteriales</taxon>
        <taxon>Flavobacteriaceae</taxon>
        <taxon>Lutibacter</taxon>
    </lineage>
</organism>
<protein>
    <submittedName>
        <fullName evidence="3">Putative endonuclease</fullName>
    </submittedName>
</protein>
<comment type="similarity">
    <text evidence="1">Belongs to the UPF0213 family.</text>
</comment>
<feature type="domain" description="GIY-YIG" evidence="2">
    <location>
        <begin position="5"/>
        <end position="81"/>
    </location>
</feature>
<evidence type="ECO:0000313" key="4">
    <source>
        <dbReference type="Proteomes" id="UP000199312"/>
    </source>
</evidence>
<evidence type="ECO:0000259" key="2">
    <source>
        <dbReference type="PROSITE" id="PS50164"/>
    </source>
</evidence>
<keyword evidence="3" id="KW-0540">Nuclease</keyword>
<dbReference type="PANTHER" id="PTHR34477">
    <property type="entry name" value="UPF0213 PROTEIN YHBQ"/>
    <property type="match status" value="1"/>
</dbReference>
<keyword evidence="3" id="KW-0378">Hydrolase</keyword>
<dbReference type="InterPro" id="IPR000305">
    <property type="entry name" value="GIY-YIG_endonuc"/>
</dbReference>
<dbReference type="EMBL" id="FOZP01000010">
    <property type="protein sequence ID" value="SFS78840.1"/>
    <property type="molecule type" value="Genomic_DNA"/>
</dbReference>
<dbReference type="SMART" id="SM00465">
    <property type="entry name" value="GIYc"/>
    <property type="match status" value="1"/>
</dbReference>
<dbReference type="PANTHER" id="PTHR34477:SF5">
    <property type="entry name" value="BSL5627 PROTEIN"/>
    <property type="match status" value="1"/>
</dbReference>
<dbReference type="PROSITE" id="PS50164">
    <property type="entry name" value="GIY_YIG"/>
    <property type="match status" value="1"/>
</dbReference>
<dbReference type="STRING" id="593133.SAMN04488006_0025"/>
<name>A0A1I6SPN1_9FLAO</name>
<dbReference type="AlphaFoldDB" id="A0A1I6SPN1"/>
<dbReference type="Gene3D" id="3.40.1440.10">
    <property type="entry name" value="GIY-YIG endonuclease"/>
    <property type="match status" value="1"/>
</dbReference>
<dbReference type="OrthoDB" id="9807770at2"/>
<dbReference type="Pfam" id="PF01541">
    <property type="entry name" value="GIY-YIG"/>
    <property type="match status" value="1"/>
</dbReference>
<dbReference type="InterPro" id="IPR035901">
    <property type="entry name" value="GIY-YIG_endonuc_sf"/>
</dbReference>
<dbReference type="Proteomes" id="UP000199312">
    <property type="component" value="Unassembled WGS sequence"/>
</dbReference>
<evidence type="ECO:0000256" key="1">
    <source>
        <dbReference type="ARBA" id="ARBA00007435"/>
    </source>
</evidence>
<sequence>MKTIHQYYVYILASKIRGTLYIGITNDLQRRVYEHKKELVKGFTQKYGVHKLMYFETFKSIDEAIKREKNLKKWKRDWKIKLIEEENKKWLDLSSDWFNDTLKD</sequence>
<evidence type="ECO:0000313" key="3">
    <source>
        <dbReference type="EMBL" id="SFS78840.1"/>
    </source>
</evidence>
<dbReference type="CDD" id="cd10448">
    <property type="entry name" value="GIY-YIG_unchar_3"/>
    <property type="match status" value="1"/>
</dbReference>
<reference evidence="4" key="1">
    <citation type="submission" date="2016-10" db="EMBL/GenBank/DDBJ databases">
        <authorList>
            <person name="Varghese N."/>
            <person name="Submissions S."/>
        </authorList>
    </citation>
    <scope>NUCLEOTIDE SEQUENCE [LARGE SCALE GENOMIC DNA]</scope>
    <source>
        <strain evidence="4">DSM 24450</strain>
    </source>
</reference>
<dbReference type="RefSeq" id="WP_090230102.1">
    <property type="nucleotide sequence ID" value="NZ_FOZP01000010.1"/>
</dbReference>
<dbReference type="InterPro" id="IPR050190">
    <property type="entry name" value="UPF0213_domain"/>
</dbReference>
<keyword evidence="3" id="KW-0255">Endonuclease</keyword>